<sequence length="86" mass="9892">MGLISEDRKQEIASFKKNTNKVKDDDEQKSWFIGPEGLHLVSFRGYDDSTVFSQVKSVCQKICELYPQAQIKEPRLKIIIIHGLKP</sequence>
<dbReference type="Proteomes" id="UP000235145">
    <property type="component" value="Unassembled WGS sequence"/>
</dbReference>
<reference evidence="1 2" key="1">
    <citation type="journal article" date="2017" name="Nat. Commun.">
        <title>Genome assembly with in vitro proximity ligation data and whole-genome triplication in lettuce.</title>
        <authorList>
            <person name="Reyes-Chin-Wo S."/>
            <person name="Wang Z."/>
            <person name="Yang X."/>
            <person name="Kozik A."/>
            <person name="Arikit S."/>
            <person name="Song C."/>
            <person name="Xia L."/>
            <person name="Froenicke L."/>
            <person name="Lavelle D.O."/>
            <person name="Truco M.J."/>
            <person name="Xia R."/>
            <person name="Zhu S."/>
            <person name="Xu C."/>
            <person name="Xu H."/>
            <person name="Xu X."/>
            <person name="Cox K."/>
            <person name="Korf I."/>
            <person name="Meyers B.C."/>
            <person name="Michelmore R.W."/>
        </authorList>
    </citation>
    <scope>NUCLEOTIDE SEQUENCE [LARGE SCALE GENOMIC DNA]</scope>
    <source>
        <strain evidence="2">cv. Salinas</strain>
        <tissue evidence="1">Seedlings</tissue>
    </source>
</reference>
<accession>A0A9R1XI53</accession>
<dbReference type="AlphaFoldDB" id="A0A9R1XI53"/>
<keyword evidence="2" id="KW-1185">Reference proteome</keyword>
<organism evidence="1 2">
    <name type="scientific">Lactuca sativa</name>
    <name type="common">Garden lettuce</name>
    <dbReference type="NCBI Taxonomy" id="4236"/>
    <lineage>
        <taxon>Eukaryota</taxon>
        <taxon>Viridiplantae</taxon>
        <taxon>Streptophyta</taxon>
        <taxon>Embryophyta</taxon>
        <taxon>Tracheophyta</taxon>
        <taxon>Spermatophyta</taxon>
        <taxon>Magnoliopsida</taxon>
        <taxon>eudicotyledons</taxon>
        <taxon>Gunneridae</taxon>
        <taxon>Pentapetalae</taxon>
        <taxon>asterids</taxon>
        <taxon>campanulids</taxon>
        <taxon>Asterales</taxon>
        <taxon>Asteraceae</taxon>
        <taxon>Cichorioideae</taxon>
        <taxon>Cichorieae</taxon>
        <taxon>Lactucinae</taxon>
        <taxon>Lactuca</taxon>
    </lineage>
</organism>
<proteinExistence type="predicted"/>
<name>A0A9R1XI53_LACSA</name>
<comment type="caution">
    <text evidence="1">The sequence shown here is derived from an EMBL/GenBank/DDBJ whole genome shotgun (WGS) entry which is preliminary data.</text>
</comment>
<dbReference type="EMBL" id="NBSK02000004">
    <property type="protein sequence ID" value="KAJ0213951.1"/>
    <property type="molecule type" value="Genomic_DNA"/>
</dbReference>
<protein>
    <submittedName>
        <fullName evidence="1">Uncharacterized protein</fullName>
    </submittedName>
</protein>
<evidence type="ECO:0000313" key="2">
    <source>
        <dbReference type="Proteomes" id="UP000235145"/>
    </source>
</evidence>
<gene>
    <name evidence="1" type="ORF">LSAT_V11C400212770</name>
</gene>
<evidence type="ECO:0000313" key="1">
    <source>
        <dbReference type="EMBL" id="KAJ0213951.1"/>
    </source>
</evidence>